<dbReference type="InterPro" id="IPR011067">
    <property type="entry name" value="Plasmid_toxin/cell-grow_inhib"/>
</dbReference>
<dbReference type="AlphaFoldDB" id="A0A1Q8QT21"/>
<dbReference type="PANTHER" id="PTHR33988:SF3">
    <property type="entry name" value="ENDORIBONUCLEASE TOXIN CHPB-RELATED"/>
    <property type="match status" value="1"/>
</dbReference>
<dbReference type="GO" id="GO:0003677">
    <property type="term" value="F:DNA binding"/>
    <property type="evidence" value="ECO:0007669"/>
    <property type="project" value="InterPro"/>
</dbReference>
<dbReference type="RefSeq" id="WP_075365573.1">
    <property type="nucleotide sequence ID" value="NZ_MLBF01000024.1"/>
</dbReference>
<reference evidence="3 4" key="1">
    <citation type="submission" date="2016-09" db="EMBL/GenBank/DDBJ databases">
        <title>Complete genome of Desulfosporosinus sp. OL.</title>
        <authorList>
            <person name="Mardanov A."/>
            <person name="Beletsky A."/>
            <person name="Panova A."/>
            <person name="Karnachuk O."/>
            <person name="Ravin N."/>
        </authorList>
    </citation>
    <scope>NUCLEOTIDE SEQUENCE [LARGE SCALE GENOMIC DNA]</scope>
    <source>
        <strain evidence="3 4">OL</strain>
    </source>
</reference>
<dbReference type="InterPro" id="IPR003477">
    <property type="entry name" value="PemK-like"/>
</dbReference>
<name>A0A1Q8QT21_9FIRM</name>
<evidence type="ECO:0000313" key="4">
    <source>
        <dbReference type="Proteomes" id="UP000186102"/>
    </source>
</evidence>
<dbReference type="NCBIfam" id="NF007386">
    <property type="entry name" value="PRK09907.1"/>
    <property type="match status" value="1"/>
</dbReference>
<protein>
    <submittedName>
        <fullName evidence="3">Programmed cell death toxin MazF</fullName>
    </submittedName>
</protein>
<dbReference type="Gene3D" id="2.30.30.110">
    <property type="match status" value="1"/>
</dbReference>
<evidence type="ECO:0000313" key="3">
    <source>
        <dbReference type="EMBL" id="OLN30477.1"/>
    </source>
</evidence>
<evidence type="ECO:0000256" key="2">
    <source>
        <dbReference type="ARBA" id="ARBA00022649"/>
    </source>
</evidence>
<evidence type="ECO:0000256" key="1">
    <source>
        <dbReference type="ARBA" id="ARBA00007521"/>
    </source>
</evidence>
<accession>A0A1Q8QT21</accession>
<dbReference type="Pfam" id="PF02452">
    <property type="entry name" value="PemK_toxin"/>
    <property type="match status" value="1"/>
</dbReference>
<dbReference type="PANTHER" id="PTHR33988">
    <property type="entry name" value="ENDORIBONUCLEASE MAZF-RELATED"/>
    <property type="match status" value="1"/>
</dbReference>
<dbReference type="EMBL" id="MLBF01000024">
    <property type="protein sequence ID" value="OLN30477.1"/>
    <property type="molecule type" value="Genomic_DNA"/>
</dbReference>
<organism evidence="3 4">
    <name type="scientific">Desulfosporosinus metallidurans</name>
    <dbReference type="NCBI Taxonomy" id="1888891"/>
    <lineage>
        <taxon>Bacteria</taxon>
        <taxon>Bacillati</taxon>
        <taxon>Bacillota</taxon>
        <taxon>Clostridia</taxon>
        <taxon>Eubacteriales</taxon>
        <taxon>Desulfitobacteriaceae</taxon>
        <taxon>Desulfosporosinus</taxon>
    </lineage>
</organism>
<comment type="caution">
    <text evidence="3">The sequence shown here is derived from an EMBL/GenBank/DDBJ whole genome shotgun (WGS) entry which is preliminary data.</text>
</comment>
<dbReference type="STRING" id="1888891.DSOL_3041"/>
<dbReference type="Proteomes" id="UP000186102">
    <property type="component" value="Unassembled WGS sequence"/>
</dbReference>
<comment type="similarity">
    <text evidence="1">Belongs to the PemK/MazF family.</text>
</comment>
<dbReference type="GO" id="GO:0006402">
    <property type="term" value="P:mRNA catabolic process"/>
    <property type="evidence" value="ECO:0007669"/>
    <property type="project" value="TreeGrafter"/>
</dbReference>
<dbReference type="SUPFAM" id="SSF50118">
    <property type="entry name" value="Cell growth inhibitor/plasmid maintenance toxic component"/>
    <property type="match status" value="1"/>
</dbReference>
<keyword evidence="4" id="KW-1185">Reference proteome</keyword>
<sequence>MVNNYFPDKGDVVWLQFNPQAGHEQAGKRPALVLSPKEYNQKTGLALFCPITSKVKGYPFEVKLPKELPVEGVILADQIKNLDWISRSAQFACKIPVEIMQEVTLKIETLFKD</sequence>
<keyword evidence="2" id="KW-1277">Toxin-antitoxin system</keyword>
<gene>
    <name evidence="3" type="ORF">DSOL_3041</name>
</gene>
<dbReference type="GO" id="GO:0004521">
    <property type="term" value="F:RNA endonuclease activity"/>
    <property type="evidence" value="ECO:0007669"/>
    <property type="project" value="TreeGrafter"/>
</dbReference>
<dbReference type="GO" id="GO:0016075">
    <property type="term" value="P:rRNA catabolic process"/>
    <property type="evidence" value="ECO:0007669"/>
    <property type="project" value="TreeGrafter"/>
</dbReference>
<proteinExistence type="inferred from homology"/>
<dbReference type="OrthoDB" id="9808744at2"/>